<dbReference type="SUPFAM" id="SSF54277">
    <property type="entry name" value="CAD &amp; PB1 domains"/>
    <property type="match status" value="1"/>
</dbReference>
<dbReference type="AlphaFoldDB" id="A0AA38LJE8"/>
<dbReference type="CDD" id="cd06410">
    <property type="entry name" value="PB1_UP2"/>
    <property type="match status" value="1"/>
</dbReference>
<feature type="non-terminal residue" evidence="3">
    <location>
        <position position="1"/>
    </location>
</feature>
<organism evidence="3 4">
    <name type="scientific">Taxus chinensis</name>
    <name type="common">Chinese yew</name>
    <name type="synonym">Taxus wallichiana var. chinensis</name>
    <dbReference type="NCBI Taxonomy" id="29808"/>
    <lineage>
        <taxon>Eukaryota</taxon>
        <taxon>Viridiplantae</taxon>
        <taxon>Streptophyta</taxon>
        <taxon>Embryophyta</taxon>
        <taxon>Tracheophyta</taxon>
        <taxon>Spermatophyta</taxon>
        <taxon>Pinopsida</taxon>
        <taxon>Pinidae</taxon>
        <taxon>Conifers II</taxon>
        <taxon>Cupressales</taxon>
        <taxon>Taxaceae</taxon>
        <taxon>Taxus</taxon>
    </lineage>
</organism>
<name>A0AA38LJE8_TAXCH</name>
<evidence type="ECO:0000256" key="1">
    <source>
        <dbReference type="SAM" id="MobiDB-lite"/>
    </source>
</evidence>
<dbReference type="Pfam" id="PF00564">
    <property type="entry name" value="PB1"/>
    <property type="match status" value="1"/>
</dbReference>
<dbReference type="InterPro" id="IPR053198">
    <property type="entry name" value="Gynoecium_Dev_Regulator"/>
</dbReference>
<proteinExistence type="predicted"/>
<feature type="region of interest" description="Disordered" evidence="1">
    <location>
        <begin position="186"/>
        <end position="207"/>
    </location>
</feature>
<dbReference type="PANTHER" id="PTHR31066:SF10">
    <property type="entry name" value="OCTICOSAPEPTIDE_PHOX_BEM1P FAMILY PROTEIN"/>
    <property type="match status" value="1"/>
</dbReference>
<feature type="region of interest" description="Disordered" evidence="1">
    <location>
        <begin position="142"/>
        <end position="169"/>
    </location>
</feature>
<gene>
    <name evidence="3" type="ORF">KI387_017791</name>
</gene>
<feature type="compositionally biased region" description="Basic and acidic residues" evidence="1">
    <location>
        <begin position="149"/>
        <end position="159"/>
    </location>
</feature>
<dbReference type="SMART" id="SM00666">
    <property type="entry name" value="PB1"/>
    <property type="match status" value="1"/>
</dbReference>
<keyword evidence="4" id="KW-1185">Reference proteome</keyword>
<dbReference type="EMBL" id="JAHRHJ020000003">
    <property type="protein sequence ID" value="KAH9323152.1"/>
    <property type="molecule type" value="Genomic_DNA"/>
</dbReference>
<comment type="caution">
    <text evidence="3">The sequence shown here is derived from an EMBL/GenBank/DDBJ whole genome shotgun (WGS) entry which is preliminary data.</text>
</comment>
<evidence type="ECO:0000313" key="3">
    <source>
        <dbReference type="EMBL" id="KAH9323152.1"/>
    </source>
</evidence>
<dbReference type="OMA" id="GDNTHMK"/>
<dbReference type="Proteomes" id="UP000824469">
    <property type="component" value="Unassembled WGS sequence"/>
</dbReference>
<evidence type="ECO:0000313" key="4">
    <source>
        <dbReference type="Proteomes" id="UP000824469"/>
    </source>
</evidence>
<dbReference type="PANTHER" id="PTHR31066">
    <property type="entry name" value="OS05G0427100 PROTEIN-RELATED"/>
    <property type="match status" value="1"/>
</dbReference>
<protein>
    <recommendedName>
        <fullName evidence="2">PB1 domain-containing protein</fullName>
    </recommendedName>
</protein>
<feature type="domain" description="PB1" evidence="2">
    <location>
        <begin position="44"/>
        <end position="127"/>
    </location>
</feature>
<dbReference type="Gene3D" id="3.10.20.90">
    <property type="entry name" value="Phosphatidylinositol 3-kinase Catalytic Subunit, Chain A, domain 1"/>
    <property type="match status" value="1"/>
</dbReference>
<evidence type="ECO:0000259" key="2">
    <source>
        <dbReference type="SMART" id="SM00666"/>
    </source>
</evidence>
<feature type="compositionally biased region" description="Basic and acidic residues" evidence="1">
    <location>
        <begin position="9"/>
        <end position="23"/>
    </location>
</feature>
<feature type="region of interest" description="Disordered" evidence="1">
    <location>
        <begin position="1"/>
        <end position="26"/>
    </location>
</feature>
<sequence length="207" mass="22516">MEEPSDDDLSVKSDDRSSLKSDDSSASNRVKYLYSYGGRILPRAPDGKLRYVGGATRVMAANRNISFSEFIAKIGEGVVLKCQLPGEDLDALVSIKSDEDLENMLEEYDRFQARNGSSKVRAFLFPKPGVPLTPPVAAGHMAARGRSGGHMDTDCDERGSAASCDDTGSNPRGCCYPKHCRQPENFSVSGRPPRSPVHPDGQFNNPF</sequence>
<reference evidence="3 4" key="1">
    <citation type="journal article" date="2021" name="Nat. Plants">
        <title>The Taxus genome provides insights into paclitaxel biosynthesis.</title>
        <authorList>
            <person name="Xiong X."/>
            <person name="Gou J."/>
            <person name="Liao Q."/>
            <person name="Li Y."/>
            <person name="Zhou Q."/>
            <person name="Bi G."/>
            <person name="Li C."/>
            <person name="Du R."/>
            <person name="Wang X."/>
            <person name="Sun T."/>
            <person name="Guo L."/>
            <person name="Liang H."/>
            <person name="Lu P."/>
            <person name="Wu Y."/>
            <person name="Zhang Z."/>
            <person name="Ro D.K."/>
            <person name="Shang Y."/>
            <person name="Huang S."/>
            <person name="Yan J."/>
        </authorList>
    </citation>
    <scope>NUCLEOTIDE SEQUENCE [LARGE SCALE GENOMIC DNA]</scope>
    <source>
        <strain evidence="3">Ta-2019</strain>
    </source>
</reference>
<dbReference type="InterPro" id="IPR000270">
    <property type="entry name" value="PB1_dom"/>
</dbReference>
<accession>A0AA38LJE8</accession>